<dbReference type="Proteomes" id="UP000184232">
    <property type="component" value="Unassembled WGS sequence"/>
</dbReference>
<evidence type="ECO:0008006" key="4">
    <source>
        <dbReference type="Google" id="ProtNLM"/>
    </source>
</evidence>
<sequence length="244" mass="26948">MTKIYLPIIFLFLISLSTAAQVSGVGINETVPEQTLHLGTPTGTIRVEGLDENNNIYNNGPAHTYPLFVDEKGDMTLYNQILYNSDGNDAFDDTNINTSTAVILDGDNDGLETVRIYSFTISVNRPSLLLVKYNLSFEVFRNTEEVELTDKLSRRINTYFRLNGSTRKYCHVSKCYTGGDNRGNVTGMFYNMSSSYIVIPAAGTYTIEMFGEVSSGLKASNPNTGLATCVIFGRGDDTLMCKLN</sequence>
<reference evidence="2 3" key="1">
    <citation type="submission" date="2016-11" db="EMBL/GenBank/DDBJ databases">
        <authorList>
            <person name="Jaros S."/>
            <person name="Januszkiewicz K."/>
            <person name="Wedrychowicz H."/>
        </authorList>
    </citation>
    <scope>NUCLEOTIDE SEQUENCE [LARGE SCALE GENOMIC DNA]</scope>
    <source>
        <strain evidence="2 3">DSM 22807</strain>
    </source>
</reference>
<dbReference type="RefSeq" id="WP_072782612.1">
    <property type="nucleotide sequence ID" value="NZ_CP045292.1"/>
</dbReference>
<dbReference type="AlphaFoldDB" id="A0A1M6F0G8"/>
<keyword evidence="3" id="KW-1185">Reference proteome</keyword>
<evidence type="ECO:0000256" key="1">
    <source>
        <dbReference type="SAM" id="SignalP"/>
    </source>
</evidence>
<evidence type="ECO:0000313" key="2">
    <source>
        <dbReference type="EMBL" id="SHI91155.1"/>
    </source>
</evidence>
<proteinExistence type="predicted"/>
<gene>
    <name evidence="2" type="ORF">SAMN05444337_1092</name>
</gene>
<evidence type="ECO:0000313" key="3">
    <source>
        <dbReference type="Proteomes" id="UP000184232"/>
    </source>
</evidence>
<dbReference type="STRING" id="683124.SAMN05444337_1092"/>
<accession>A0A1M6F0G8</accession>
<dbReference type="OrthoDB" id="1375929at2"/>
<dbReference type="EMBL" id="FQZH01000001">
    <property type="protein sequence ID" value="SHI91155.1"/>
    <property type="molecule type" value="Genomic_DNA"/>
</dbReference>
<feature type="signal peptide" evidence="1">
    <location>
        <begin position="1"/>
        <end position="20"/>
    </location>
</feature>
<keyword evidence="1" id="KW-0732">Signal</keyword>
<feature type="chain" id="PRO_5012115907" description="C1q domain-containing protein" evidence="1">
    <location>
        <begin position="21"/>
        <end position="244"/>
    </location>
</feature>
<organism evidence="2 3">
    <name type="scientific">Flavobacterium haoranii</name>
    <dbReference type="NCBI Taxonomy" id="683124"/>
    <lineage>
        <taxon>Bacteria</taxon>
        <taxon>Pseudomonadati</taxon>
        <taxon>Bacteroidota</taxon>
        <taxon>Flavobacteriia</taxon>
        <taxon>Flavobacteriales</taxon>
        <taxon>Flavobacteriaceae</taxon>
        <taxon>Flavobacterium</taxon>
    </lineage>
</organism>
<protein>
    <recommendedName>
        <fullName evidence="4">C1q domain-containing protein</fullName>
    </recommendedName>
</protein>
<name>A0A1M6F0G8_9FLAO</name>